<dbReference type="NCBIfam" id="TIGR01365">
    <property type="entry name" value="serC_2"/>
    <property type="match status" value="1"/>
</dbReference>
<dbReference type="PIRSF" id="PIRSF000525">
    <property type="entry name" value="SerC"/>
    <property type="match status" value="1"/>
</dbReference>
<evidence type="ECO:0000256" key="5">
    <source>
        <dbReference type="ARBA" id="ARBA00022490"/>
    </source>
</evidence>
<dbReference type="Gene3D" id="3.40.640.10">
    <property type="entry name" value="Type I PLP-dependent aspartate aminotransferase-like (Major domain)"/>
    <property type="match status" value="1"/>
</dbReference>
<dbReference type="RefSeq" id="WP_156614432.1">
    <property type="nucleotide sequence ID" value="NZ_WPHR01000005.1"/>
</dbReference>
<keyword evidence="9" id="KW-0663">Pyridoxal phosphate</keyword>
<evidence type="ECO:0000256" key="4">
    <source>
        <dbReference type="ARBA" id="ARBA00013030"/>
    </source>
</evidence>
<evidence type="ECO:0000256" key="8">
    <source>
        <dbReference type="ARBA" id="ARBA00022679"/>
    </source>
</evidence>
<dbReference type="GO" id="GO:0006564">
    <property type="term" value="P:L-serine biosynthetic process"/>
    <property type="evidence" value="ECO:0007669"/>
    <property type="project" value="UniProtKB-KW"/>
</dbReference>
<dbReference type="InterPro" id="IPR006271">
    <property type="entry name" value="Pser_aminoTfrase_methanosarc"/>
</dbReference>
<dbReference type="GO" id="GO:0004648">
    <property type="term" value="F:O-phospho-L-serine:2-oxoglutarate aminotransferase activity"/>
    <property type="evidence" value="ECO:0007669"/>
    <property type="project" value="UniProtKB-EC"/>
</dbReference>
<evidence type="ECO:0000256" key="10">
    <source>
        <dbReference type="ARBA" id="ARBA00023299"/>
    </source>
</evidence>
<dbReference type="AlphaFoldDB" id="A0A6L6VAM2"/>
<dbReference type="InterPro" id="IPR015421">
    <property type="entry name" value="PyrdxlP-dep_Trfase_major"/>
</dbReference>
<keyword evidence="7" id="KW-0028">Amino-acid biosynthesis</keyword>
<name>A0A6L6VAM2_AGRVI</name>
<comment type="caution">
    <text evidence="13">The sequence shown here is derived from an EMBL/GenBank/DDBJ whole genome shotgun (WGS) entry which is preliminary data.</text>
</comment>
<dbReference type="SUPFAM" id="SSF53383">
    <property type="entry name" value="PLP-dependent transferases"/>
    <property type="match status" value="1"/>
</dbReference>
<dbReference type="InterPro" id="IPR022278">
    <property type="entry name" value="Pser_aminoTfrase"/>
</dbReference>
<evidence type="ECO:0000256" key="2">
    <source>
        <dbReference type="ARBA" id="ARBA00005099"/>
    </source>
</evidence>
<keyword evidence="6 13" id="KW-0032">Aminotransferase</keyword>
<dbReference type="Gene3D" id="3.90.1150.10">
    <property type="entry name" value="Aspartate Aminotransferase, domain 1"/>
    <property type="match status" value="1"/>
</dbReference>
<dbReference type="NCBIfam" id="NF002841">
    <property type="entry name" value="PRK03080.1-2"/>
    <property type="match status" value="1"/>
</dbReference>
<evidence type="ECO:0000256" key="11">
    <source>
        <dbReference type="ARBA" id="ARBA00049007"/>
    </source>
</evidence>
<keyword evidence="5" id="KW-0963">Cytoplasm</keyword>
<comment type="catalytic activity">
    <reaction evidence="11">
        <text>O-phospho-L-serine + 2-oxoglutarate = 3-phosphooxypyruvate + L-glutamate</text>
        <dbReference type="Rhea" id="RHEA:14329"/>
        <dbReference type="ChEBI" id="CHEBI:16810"/>
        <dbReference type="ChEBI" id="CHEBI:18110"/>
        <dbReference type="ChEBI" id="CHEBI:29985"/>
        <dbReference type="ChEBI" id="CHEBI:57524"/>
        <dbReference type="EC" id="2.6.1.52"/>
    </reaction>
</comment>
<evidence type="ECO:0000313" key="13">
    <source>
        <dbReference type="EMBL" id="MUZ72796.1"/>
    </source>
</evidence>
<evidence type="ECO:0000313" key="14">
    <source>
        <dbReference type="Proteomes" id="UP000477951"/>
    </source>
</evidence>
<accession>A0A6L6VAM2</accession>
<evidence type="ECO:0000256" key="9">
    <source>
        <dbReference type="ARBA" id="ARBA00022898"/>
    </source>
</evidence>
<dbReference type="InterPro" id="IPR015424">
    <property type="entry name" value="PyrdxlP-dep_Trfase"/>
</dbReference>
<dbReference type="GO" id="GO:0008453">
    <property type="term" value="F:alanine-glyoxylate transaminase activity"/>
    <property type="evidence" value="ECO:0007669"/>
    <property type="project" value="TreeGrafter"/>
</dbReference>
<dbReference type="InterPro" id="IPR015422">
    <property type="entry name" value="PyrdxlP-dep_Trfase_small"/>
</dbReference>
<dbReference type="PANTHER" id="PTHR21152:SF40">
    <property type="entry name" value="ALANINE--GLYOXYLATE AMINOTRANSFERASE"/>
    <property type="match status" value="1"/>
</dbReference>
<dbReference type="UniPathway" id="UPA00135">
    <property type="reaction ID" value="UER00197"/>
</dbReference>
<feature type="region of interest" description="Disordered" evidence="12">
    <location>
        <begin position="1"/>
        <end position="20"/>
    </location>
</feature>
<proteinExistence type="inferred from homology"/>
<comment type="pathway">
    <text evidence="2">Amino-acid biosynthesis; L-serine biosynthesis; L-serine from 3-phospho-D-glycerate: step 2/3.</text>
</comment>
<dbReference type="CDD" id="cd01494">
    <property type="entry name" value="AAT_I"/>
    <property type="match status" value="1"/>
</dbReference>
<keyword evidence="8 13" id="KW-0808">Transferase</keyword>
<sequence length="392" mass="42189">MVDITAPAARTENANFSSGPCSKRPGWALDALSDAPLGRSHRAKVGKDKLKLAIDLTREILNVPADYRIGIVPASDTGAVEMALWSLLGERGVDMLSWESFGAGWVTDVVKQLKLADVRKFNADYGLLPNLADVDFDRDVVFTWNGTTSGVRVPNADFIPADRKGLTICDATSAAFAQDLDFAKLDVVTFSWQKVLGGEGGHGMLILSPRAVERLQTYAPAWPLPKIFRLTSGGKLIEGIFKGETINTPSMLCVEDYLDALNWAKSIGGLDALIARADANAKVIFDFVAANDWIANLAQVDETRSNTSVCLTIADPEVLALPAEEQAAFAKGIATLLEKQGVAYDIGAYRDAPAGLRIWAGATIETADMQALMPWLTWAYQTQKATLAKAAA</sequence>
<dbReference type="Proteomes" id="UP000477951">
    <property type="component" value="Unassembled WGS sequence"/>
</dbReference>
<dbReference type="EC" id="2.6.1.52" evidence="4"/>
<evidence type="ECO:0000256" key="1">
    <source>
        <dbReference type="ARBA" id="ARBA00001933"/>
    </source>
</evidence>
<gene>
    <name evidence="13" type="ORF">GOZ90_08885</name>
</gene>
<evidence type="ECO:0000256" key="6">
    <source>
        <dbReference type="ARBA" id="ARBA00022576"/>
    </source>
</evidence>
<dbReference type="PANTHER" id="PTHR21152">
    <property type="entry name" value="AMINOTRANSFERASE CLASS V"/>
    <property type="match status" value="1"/>
</dbReference>
<evidence type="ECO:0000256" key="7">
    <source>
        <dbReference type="ARBA" id="ARBA00022605"/>
    </source>
</evidence>
<organism evidence="13 14">
    <name type="scientific">Agrobacterium vitis</name>
    <name type="common">Rhizobium vitis</name>
    <dbReference type="NCBI Taxonomy" id="373"/>
    <lineage>
        <taxon>Bacteria</taxon>
        <taxon>Pseudomonadati</taxon>
        <taxon>Pseudomonadota</taxon>
        <taxon>Alphaproteobacteria</taxon>
        <taxon>Hyphomicrobiales</taxon>
        <taxon>Rhizobiaceae</taxon>
        <taxon>Rhizobium/Agrobacterium group</taxon>
        <taxon>Agrobacterium</taxon>
    </lineage>
</organism>
<comment type="cofactor">
    <cofactor evidence="1">
        <name>pyridoxal 5'-phosphate</name>
        <dbReference type="ChEBI" id="CHEBI:597326"/>
    </cofactor>
</comment>
<dbReference type="GO" id="GO:0004760">
    <property type="term" value="F:L-serine-pyruvate transaminase activity"/>
    <property type="evidence" value="ECO:0007669"/>
    <property type="project" value="TreeGrafter"/>
</dbReference>
<dbReference type="EMBL" id="WPHR01000005">
    <property type="protein sequence ID" value="MUZ72796.1"/>
    <property type="molecule type" value="Genomic_DNA"/>
</dbReference>
<keyword evidence="10" id="KW-0718">Serine biosynthesis</keyword>
<dbReference type="GO" id="GO:0019265">
    <property type="term" value="P:glycine biosynthetic process, by transamination of glyoxylate"/>
    <property type="evidence" value="ECO:0007669"/>
    <property type="project" value="TreeGrafter"/>
</dbReference>
<evidence type="ECO:0000256" key="3">
    <source>
        <dbReference type="ARBA" id="ARBA00006904"/>
    </source>
</evidence>
<evidence type="ECO:0000256" key="12">
    <source>
        <dbReference type="SAM" id="MobiDB-lite"/>
    </source>
</evidence>
<protein>
    <recommendedName>
        <fullName evidence="4">phosphoserine transaminase</fullName>
        <ecNumber evidence="4">2.6.1.52</ecNumber>
    </recommendedName>
</protein>
<comment type="similarity">
    <text evidence="3">Belongs to the class-V pyridoxal-phosphate-dependent aminotransferase family. SerC subfamily.</text>
</comment>
<reference evidence="13 14" key="1">
    <citation type="submission" date="2019-12" db="EMBL/GenBank/DDBJ databases">
        <title>Whole-genome sequencing of Allorhizobium vitis.</title>
        <authorList>
            <person name="Gan H.M."/>
            <person name="Szegedi E."/>
            <person name="Burr T."/>
            <person name="Savka M.A."/>
        </authorList>
    </citation>
    <scope>NUCLEOTIDE SEQUENCE [LARGE SCALE GENOMIC DNA]</scope>
    <source>
        <strain evidence="13 14">CG516</strain>
    </source>
</reference>